<keyword evidence="1" id="KW-0472">Membrane</keyword>
<evidence type="ECO:0000313" key="3">
    <source>
        <dbReference type="Proteomes" id="UP000002069"/>
    </source>
</evidence>
<dbReference type="AlphaFoldDB" id="C9XZN0"/>
<keyword evidence="1" id="KW-0812">Transmembrane</keyword>
<protein>
    <submittedName>
        <fullName evidence="2">Uncharacterized protein</fullName>
    </submittedName>
</protein>
<sequence length="39" mass="4630">MAFRFYETAFYFLGNIILVIRIVIPCFKNNENKSRDSAQ</sequence>
<feature type="transmembrane region" description="Helical" evidence="1">
    <location>
        <begin position="6"/>
        <end position="27"/>
    </location>
</feature>
<name>C9XZN0_CROTZ</name>
<dbReference type="EMBL" id="FN543093">
    <property type="protein sequence ID" value="CBA33425.1"/>
    <property type="molecule type" value="Genomic_DNA"/>
</dbReference>
<evidence type="ECO:0000256" key="1">
    <source>
        <dbReference type="SAM" id="Phobius"/>
    </source>
</evidence>
<reference evidence="3" key="2">
    <citation type="journal article" date="2011" name="J. Bacteriol.">
        <title>Complete genome sequence of Cronobacter turicensis LMG 23827, a food-borne pathogen causing deaths in neonates.</title>
        <authorList>
            <person name="Stephan R."/>
            <person name="Lehner A."/>
            <person name="Tischler P."/>
            <person name="Rattei T."/>
        </authorList>
    </citation>
    <scope>NUCLEOTIDE SEQUENCE [LARGE SCALE GENOMIC DNA]</scope>
    <source>
        <strain evidence="3">DSM 18703 / CCUG 55852 / LMG 23827 / z3032</strain>
    </source>
</reference>
<accession>C9XZN0</accession>
<evidence type="ECO:0000313" key="2">
    <source>
        <dbReference type="EMBL" id="CBA33425.1"/>
    </source>
</evidence>
<dbReference type="KEGG" id="ctu:CTU_34060"/>
<keyword evidence="3" id="KW-1185">Reference proteome</keyword>
<gene>
    <name evidence="2" type="ordered locus">Ctu_34060</name>
</gene>
<dbReference type="HOGENOM" id="CLU_211986_0_0_6"/>
<organism evidence="2 3">
    <name type="scientific">Cronobacter turicensis (strain DSM 18703 / CCUG 55852 / LMG 23827 / z3032)</name>
    <dbReference type="NCBI Taxonomy" id="693216"/>
    <lineage>
        <taxon>Bacteria</taxon>
        <taxon>Pseudomonadati</taxon>
        <taxon>Pseudomonadota</taxon>
        <taxon>Gammaproteobacteria</taxon>
        <taxon>Enterobacterales</taxon>
        <taxon>Enterobacteriaceae</taxon>
        <taxon>Cronobacter</taxon>
    </lineage>
</organism>
<proteinExistence type="predicted"/>
<dbReference type="Proteomes" id="UP000002069">
    <property type="component" value="Chromosome"/>
</dbReference>
<keyword evidence="1" id="KW-1133">Transmembrane helix</keyword>
<reference evidence="2 3" key="1">
    <citation type="journal article" date="2010" name="J. Bacteriol.">
        <title>Complete Genome Sequence of Cronobacter turicensis LMG 23827, a foodborne pathogen causing deaths in neonates.</title>
        <authorList>
            <person name="Stephan R."/>
            <person name="Lehner A."/>
            <person name="Tischler P."/>
            <person name="Rattei T."/>
        </authorList>
    </citation>
    <scope>NUCLEOTIDE SEQUENCE [LARGE SCALE GENOMIC DNA]</scope>
    <source>
        <strain evidence="3">DSM 18703 / CCUG 55852 / LMG 23827 / z3032</strain>
    </source>
</reference>